<dbReference type="Proteomes" id="UP000186218">
    <property type="component" value="Unassembled WGS sequence"/>
</dbReference>
<reference evidence="1 2" key="1">
    <citation type="submission" date="2017-01" db="EMBL/GenBank/DDBJ databases">
        <authorList>
            <person name="Mah S.A."/>
            <person name="Swanson W.J."/>
            <person name="Moy G.W."/>
            <person name="Vacquier V.D."/>
        </authorList>
    </citation>
    <scope>NUCLEOTIDE SEQUENCE [LARGE SCALE GENOMIC DNA]</scope>
    <source>
        <strain evidence="1 2">CPCC 203464</strain>
    </source>
</reference>
<dbReference type="GO" id="GO:0006281">
    <property type="term" value="P:DNA repair"/>
    <property type="evidence" value="ECO:0007669"/>
    <property type="project" value="InterPro"/>
</dbReference>
<proteinExistence type="predicted"/>
<evidence type="ECO:0000313" key="1">
    <source>
        <dbReference type="EMBL" id="SIR92916.1"/>
    </source>
</evidence>
<dbReference type="SUPFAM" id="SSF48150">
    <property type="entry name" value="DNA-glycosylase"/>
    <property type="match status" value="1"/>
</dbReference>
<name>A0A1N7EXW0_9NOCA</name>
<protein>
    <submittedName>
        <fullName evidence="1">3-methyladenine DNA glycosylase/8-oxoguanine DNA glycosylase</fullName>
    </submittedName>
</protein>
<dbReference type="InterPro" id="IPR011257">
    <property type="entry name" value="DNA_glycosylase"/>
</dbReference>
<sequence>MTPPFAVRGEKLREWRPPWPLDIRATVGLHRRGSGDPAFRYDGDGSVWRTSHTPEGPGTLRISARAGVVTGRAWGAGGDWLLEGMPALLGADDHPEELVTDHPVVSRMIAMSEGLRIGRTDRVWEALAPAVLEQKVLGIEAWRAWRYLLYRHGEPAPGRPDMRVPPPQQVWREIPSWDWHRSGAEPVRMRTIWRATAMNVERHPDRLTLLSGVGPWTESETRCRAVGDADCVPVGDYHIPGLVGFALTGTPVDDDGMLDLLEPFAGHRFRVIRMIERHSRRPERRGPRLAMRDYRGF</sequence>
<dbReference type="GO" id="GO:0003824">
    <property type="term" value="F:catalytic activity"/>
    <property type="evidence" value="ECO:0007669"/>
    <property type="project" value="InterPro"/>
</dbReference>
<organism evidence="1 2">
    <name type="scientific">Williamsia sterculiae</name>
    <dbReference type="NCBI Taxonomy" id="1344003"/>
    <lineage>
        <taxon>Bacteria</taxon>
        <taxon>Bacillati</taxon>
        <taxon>Actinomycetota</taxon>
        <taxon>Actinomycetes</taxon>
        <taxon>Mycobacteriales</taxon>
        <taxon>Nocardiaceae</taxon>
        <taxon>Williamsia</taxon>
    </lineage>
</organism>
<gene>
    <name evidence="1" type="ORF">SAMN05445060_1629</name>
</gene>
<keyword evidence="2" id="KW-1185">Reference proteome</keyword>
<accession>A0A1N7EXW0</accession>
<dbReference type="AlphaFoldDB" id="A0A1N7EXW0"/>
<evidence type="ECO:0000313" key="2">
    <source>
        <dbReference type="Proteomes" id="UP000186218"/>
    </source>
</evidence>
<dbReference type="EMBL" id="FTNT01000004">
    <property type="protein sequence ID" value="SIR92916.1"/>
    <property type="molecule type" value="Genomic_DNA"/>
</dbReference>
<dbReference type="RefSeq" id="WP_234974303.1">
    <property type="nucleotide sequence ID" value="NZ_FTNT01000004.1"/>
</dbReference>
<dbReference type="STRING" id="1344003.SAMN05445060_1629"/>
<dbReference type="Gene3D" id="1.10.340.30">
    <property type="entry name" value="Hypothetical protein, domain 2"/>
    <property type="match status" value="1"/>
</dbReference>